<dbReference type="SMART" id="SM00382">
    <property type="entry name" value="AAA"/>
    <property type="match status" value="1"/>
</dbReference>
<feature type="transmembrane region" description="Helical" evidence="9">
    <location>
        <begin position="221"/>
        <end position="238"/>
    </location>
</feature>
<dbReference type="NCBIfam" id="TIGR03375">
    <property type="entry name" value="type_I_sec_LssB"/>
    <property type="match status" value="1"/>
</dbReference>
<feature type="region of interest" description="Disordered" evidence="8">
    <location>
        <begin position="1"/>
        <end position="25"/>
    </location>
</feature>
<gene>
    <name evidence="13" type="ORF">GCM10007933_01640</name>
</gene>
<keyword evidence="7 9" id="KW-0472">Membrane</keyword>
<accession>A0ABQ6F587</accession>
<evidence type="ECO:0000313" key="14">
    <source>
        <dbReference type="Proteomes" id="UP001157167"/>
    </source>
</evidence>
<dbReference type="InterPro" id="IPR039421">
    <property type="entry name" value="Type_1_exporter"/>
</dbReference>
<dbReference type="SUPFAM" id="SSF90123">
    <property type="entry name" value="ABC transporter transmembrane region"/>
    <property type="match status" value="1"/>
</dbReference>
<dbReference type="PANTHER" id="PTHR24221">
    <property type="entry name" value="ATP-BINDING CASSETTE SUB-FAMILY B"/>
    <property type="match status" value="1"/>
</dbReference>
<dbReference type="InterPro" id="IPR017871">
    <property type="entry name" value="ABC_transporter-like_CS"/>
</dbReference>
<comment type="caution">
    <text evidence="13">The sequence shown here is derived from an EMBL/GenBank/DDBJ whole genome shotgun (WGS) entry which is preliminary data.</text>
</comment>
<keyword evidence="2" id="KW-1003">Cell membrane</keyword>
<evidence type="ECO:0000256" key="1">
    <source>
        <dbReference type="ARBA" id="ARBA00004651"/>
    </source>
</evidence>
<feature type="transmembrane region" description="Helical" evidence="9">
    <location>
        <begin position="321"/>
        <end position="340"/>
    </location>
</feature>
<dbReference type="InterPro" id="IPR003439">
    <property type="entry name" value="ABC_transporter-like_ATP-bd"/>
</dbReference>
<dbReference type="InterPro" id="IPR027417">
    <property type="entry name" value="P-loop_NTPase"/>
</dbReference>
<dbReference type="InterPro" id="IPR036640">
    <property type="entry name" value="ABC1_TM_sf"/>
</dbReference>
<dbReference type="InterPro" id="IPR005074">
    <property type="entry name" value="Peptidase_C39"/>
</dbReference>
<dbReference type="InterPro" id="IPR003593">
    <property type="entry name" value="AAA+_ATPase"/>
</dbReference>
<evidence type="ECO:0000259" key="12">
    <source>
        <dbReference type="PROSITE" id="PS50990"/>
    </source>
</evidence>
<feature type="transmembrane region" description="Helical" evidence="9">
    <location>
        <begin position="293"/>
        <end position="315"/>
    </location>
</feature>
<dbReference type="PROSITE" id="PS50893">
    <property type="entry name" value="ABC_TRANSPORTER_2"/>
    <property type="match status" value="1"/>
</dbReference>
<sequence length="734" mass="79389">MTDAAPSASSAPQAGGPANVDADWHPGVTITHEDPLLDALVILTQIHGNPFTGAALSAGLPLVDNCLTPSLLPRAAARAGLSARIVRKPVEAITPSLLPAILLLHDRRACILLERLPDGRARVRFPEAGESADILSGEQLAALYTGLVCFVRPRFRFEARAPQVKAVRSTHWFWGTVFENWRLYRDTLLAALVVNLFALAIPMFSMTVYDRVVPNHAVETLWVLAVGAILVLGFDFCLRTLRAYIVDTAGKRIDVQLSARIMERVLGLRMDARPASVGSFAANLRAFEGVRDFIASATVTTLIDLPFVLLFLVVMTWISPWLLVPPLVGMLAVLFVTLVAQDKMHELTETTYRASAQRNATLVESLVGLETLKTLGAESSVQRQWERATLFIAQVSGRLKLLSSGTVNFAQLMQQLVNIAVIIVGVYELSEGNMSMGGIIAASMLSGRAMAPLGQVAGLMMQYQNARTSLASVGTHMNLPVERPEGASFVHRPSFTGDIEFKDVSFCYPGRDQAVLKKISFRLKAGEKVAIIGRIGSGKTTIEKLILGLYQPTEGAVLVDGIDSRQIDPAELRRAIGFVPQDVTLFYGTLKQNIAMGAPFADDSAILAAADLAGVREFANTHPQGFEMPIGERGESLSGGQRQAVAIARAVLNDPPVLLLDEPSSSMDHQSEEGLKQRLRRFAAGKTIVLVTHRTSLLDLVDRLIVLDQGQIVADGPKAQVVEALQQGRIGRAG</sequence>
<feature type="domain" description="ABC transmembrane type-1" evidence="11">
    <location>
        <begin position="188"/>
        <end position="465"/>
    </location>
</feature>
<evidence type="ECO:0000256" key="6">
    <source>
        <dbReference type="ARBA" id="ARBA00022989"/>
    </source>
</evidence>
<dbReference type="Gene3D" id="1.20.1560.10">
    <property type="entry name" value="ABC transporter type 1, transmembrane domain"/>
    <property type="match status" value="1"/>
</dbReference>
<dbReference type="CDD" id="cd18587">
    <property type="entry name" value="ABC_6TM_LapB_like"/>
    <property type="match status" value="1"/>
</dbReference>
<evidence type="ECO:0000259" key="10">
    <source>
        <dbReference type="PROSITE" id="PS50893"/>
    </source>
</evidence>
<protein>
    <submittedName>
        <fullName evidence="13">ABC transporter</fullName>
    </submittedName>
</protein>
<dbReference type="Gene3D" id="3.40.50.300">
    <property type="entry name" value="P-loop containing nucleotide triphosphate hydrolases"/>
    <property type="match status" value="1"/>
</dbReference>
<dbReference type="Pfam" id="PF00005">
    <property type="entry name" value="ABC_tran"/>
    <property type="match status" value="1"/>
</dbReference>
<dbReference type="Gene3D" id="3.90.70.10">
    <property type="entry name" value="Cysteine proteinases"/>
    <property type="match status" value="1"/>
</dbReference>
<dbReference type="InterPro" id="IPR017750">
    <property type="entry name" value="ATPase_T1SS"/>
</dbReference>
<dbReference type="PROSITE" id="PS50929">
    <property type="entry name" value="ABC_TM1F"/>
    <property type="match status" value="1"/>
</dbReference>
<evidence type="ECO:0000256" key="8">
    <source>
        <dbReference type="SAM" id="MobiDB-lite"/>
    </source>
</evidence>
<comment type="subcellular location">
    <subcellularLocation>
        <location evidence="1">Cell membrane</location>
        <topology evidence="1">Multi-pass membrane protein</topology>
    </subcellularLocation>
</comment>
<feature type="domain" description="ABC transporter" evidence="10">
    <location>
        <begin position="499"/>
        <end position="734"/>
    </location>
</feature>
<feature type="transmembrane region" description="Helical" evidence="9">
    <location>
        <begin position="188"/>
        <end position="209"/>
    </location>
</feature>
<dbReference type="Pfam" id="PF00664">
    <property type="entry name" value="ABC_membrane"/>
    <property type="match status" value="1"/>
</dbReference>
<organism evidence="13 14">
    <name type="scientific">Zoogloea oryzae</name>
    <dbReference type="NCBI Taxonomy" id="310767"/>
    <lineage>
        <taxon>Bacteria</taxon>
        <taxon>Pseudomonadati</taxon>
        <taxon>Pseudomonadota</taxon>
        <taxon>Betaproteobacteria</taxon>
        <taxon>Rhodocyclales</taxon>
        <taxon>Zoogloeaceae</taxon>
        <taxon>Zoogloea</taxon>
    </lineage>
</organism>
<reference evidence="14" key="1">
    <citation type="journal article" date="2019" name="Int. J. Syst. Evol. Microbiol.">
        <title>The Global Catalogue of Microorganisms (GCM) 10K type strain sequencing project: providing services to taxonomists for standard genome sequencing and annotation.</title>
        <authorList>
            <consortium name="The Broad Institute Genomics Platform"/>
            <consortium name="The Broad Institute Genome Sequencing Center for Infectious Disease"/>
            <person name="Wu L."/>
            <person name="Ma J."/>
        </authorList>
    </citation>
    <scope>NUCLEOTIDE SEQUENCE [LARGE SCALE GENOMIC DNA]</scope>
    <source>
        <strain evidence="14">NBRC 102407</strain>
    </source>
</reference>
<dbReference type="SUPFAM" id="SSF52540">
    <property type="entry name" value="P-loop containing nucleoside triphosphate hydrolases"/>
    <property type="match status" value="1"/>
</dbReference>
<dbReference type="PANTHER" id="PTHR24221:SF248">
    <property type="entry name" value="ABC TRANSPORTER TRANSMEMBRANE REGION"/>
    <property type="match status" value="1"/>
</dbReference>
<dbReference type="PROSITE" id="PS00211">
    <property type="entry name" value="ABC_TRANSPORTER_1"/>
    <property type="match status" value="1"/>
</dbReference>
<evidence type="ECO:0000313" key="13">
    <source>
        <dbReference type="EMBL" id="GLT20713.1"/>
    </source>
</evidence>
<keyword evidence="14" id="KW-1185">Reference proteome</keyword>
<dbReference type="PROSITE" id="PS50990">
    <property type="entry name" value="PEPTIDASE_C39"/>
    <property type="match status" value="1"/>
</dbReference>
<evidence type="ECO:0000259" key="11">
    <source>
        <dbReference type="PROSITE" id="PS50929"/>
    </source>
</evidence>
<dbReference type="EMBL" id="BSPX01000001">
    <property type="protein sequence ID" value="GLT20713.1"/>
    <property type="molecule type" value="Genomic_DNA"/>
</dbReference>
<evidence type="ECO:0000256" key="3">
    <source>
        <dbReference type="ARBA" id="ARBA00022692"/>
    </source>
</evidence>
<keyword evidence="5" id="KW-0067">ATP-binding</keyword>
<name>A0ABQ6F587_9RHOO</name>
<evidence type="ECO:0000256" key="9">
    <source>
        <dbReference type="SAM" id="Phobius"/>
    </source>
</evidence>
<keyword evidence="4" id="KW-0547">Nucleotide-binding</keyword>
<proteinExistence type="predicted"/>
<dbReference type="CDD" id="cd03245">
    <property type="entry name" value="ABCC_bacteriocin_exporters"/>
    <property type="match status" value="1"/>
</dbReference>
<feature type="compositionally biased region" description="Low complexity" evidence="8">
    <location>
        <begin position="1"/>
        <end position="18"/>
    </location>
</feature>
<dbReference type="Proteomes" id="UP001157167">
    <property type="component" value="Unassembled WGS sequence"/>
</dbReference>
<evidence type="ECO:0000256" key="7">
    <source>
        <dbReference type="ARBA" id="ARBA00023136"/>
    </source>
</evidence>
<evidence type="ECO:0000256" key="2">
    <source>
        <dbReference type="ARBA" id="ARBA00022475"/>
    </source>
</evidence>
<evidence type="ECO:0000256" key="4">
    <source>
        <dbReference type="ARBA" id="ARBA00022741"/>
    </source>
</evidence>
<evidence type="ECO:0000256" key="5">
    <source>
        <dbReference type="ARBA" id="ARBA00022840"/>
    </source>
</evidence>
<feature type="domain" description="Peptidase C39" evidence="12">
    <location>
        <begin position="29"/>
        <end position="151"/>
    </location>
</feature>
<keyword evidence="3 9" id="KW-0812">Transmembrane</keyword>
<dbReference type="InterPro" id="IPR011527">
    <property type="entry name" value="ABC1_TM_dom"/>
</dbReference>
<dbReference type="RefSeq" id="WP_284186309.1">
    <property type="nucleotide sequence ID" value="NZ_BSPX01000001.1"/>
</dbReference>
<keyword evidence="6 9" id="KW-1133">Transmembrane helix</keyword>
<dbReference type="CDD" id="cd02421">
    <property type="entry name" value="Peptidase_C39_likeD"/>
    <property type="match status" value="1"/>
</dbReference>